<keyword evidence="3" id="KW-1185">Reference proteome</keyword>
<protein>
    <recommendedName>
        <fullName evidence="1">BFN domain-containing protein</fullName>
    </recommendedName>
</protein>
<sequence>MIEMFVREIFFDGSTKSYILILQDEEKNSTLPIWIGPFEAQAISMGKAGTAPERPQTHDLFVSLLNHLKIRILSAVIEKVEEGTFFSRIHLLSESSEFSIDARPSDAVAIAIRAQVPIYVKEEVIHQIPEHPDFRQLLDSPEDSDPPE</sequence>
<reference evidence="2 3" key="2">
    <citation type="journal article" date="2015" name="Biomed. Res. Int.">
        <title>Effects of Arsenite Resistance on the Growth and Functional Gene Expression of Leptospirillum ferriphilum and Acidithiobacillus thiooxidans in Pure Culture and Coculture.</title>
        <authorList>
            <person name="Jiang H."/>
            <person name="Liang Y."/>
            <person name="Yin H."/>
            <person name="Xiao Y."/>
            <person name="Guo X."/>
            <person name="Xu Y."/>
            <person name="Hu Q."/>
            <person name="Liu H."/>
            <person name="Liu X."/>
        </authorList>
    </citation>
    <scope>NUCLEOTIDE SEQUENCE [LARGE SCALE GENOMIC DNA]</scope>
    <source>
        <strain evidence="2 3">YSK</strain>
    </source>
</reference>
<dbReference type="PANTHER" id="PTHR15160:SF1">
    <property type="entry name" value="VON HIPPEL-LINDAU DISEASE TUMOR SUPPRESSOR"/>
    <property type="match status" value="1"/>
</dbReference>
<dbReference type="OrthoDB" id="9788698at2"/>
<organism evidence="2 3">
    <name type="scientific">Leptospirillum ferriphilum YSK</name>
    <dbReference type="NCBI Taxonomy" id="1441628"/>
    <lineage>
        <taxon>Bacteria</taxon>
        <taxon>Pseudomonadati</taxon>
        <taxon>Nitrospirota</taxon>
        <taxon>Nitrospiria</taxon>
        <taxon>Nitrospirales</taxon>
        <taxon>Nitrospiraceae</taxon>
        <taxon>Leptospirillum</taxon>
    </lineage>
</organism>
<evidence type="ECO:0000313" key="2">
    <source>
        <dbReference type="EMBL" id="AIA31301.1"/>
    </source>
</evidence>
<dbReference type="EMBL" id="CP007243">
    <property type="protein sequence ID" value="AIA31301.1"/>
    <property type="molecule type" value="Genomic_DNA"/>
</dbReference>
<accession>A0A059Y1A4</accession>
<gene>
    <name evidence="2" type="ORF">Y981_12785</name>
</gene>
<feature type="domain" description="BFN" evidence="1">
    <location>
        <begin position="1"/>
        <end position="132"/>
    </location>
</feature>
<dbReference type="Pfam" id="PF02577">
    <property type="entry name" value="BFN_dom"/>
    <property type="match status" value="1"/>
</dbReference>
<dbReference type="SUPFAM" id="SSF103256">
    <property type="entry name" value="Hypothetical protein TM0160"/>
    <property type="match status" value="1"/>
</dbReference>
<dbReference type="InterPro" id="IPR003729">
    <property type="entry name" value="Bi_nuclease_dom"/>
</dbReference>
<reference evidence="3" key="1">
    <citation type="submission" date="2014-02" db="EMBL/GenBank/DDBJ databases">
        <title>Complete genome sequence and comparative genomic analysis of the nitrogen-fixing bacterium Leptospirillum ferriphilum YSK.</title>
        <authorList>
            <person name="Guo X."/>
            <person name="Yin H."/>
            <person name="Liang Y."/>
            <person name="Hu Q."/>
            <person name="Ma L."/>
            <person name="Xiao Y."/>
            <person name="Zhang X."/>
            <person name="Qiu G."/>
            <person name="Liu X."/>
        </authorList>
    </citation>
    <scope>NUCLEOTIDE SEQUENCE [LARGE SCALE GENOMIC DNA]</scope>
    <source>
        <strain evidence="3">YSK</strain>
    </source>
</reference>
<dbReference type="Proteomes" id="UP000027059">
    <property type="component" value="Chromosome"/>
</dbReference>
<proteinExistence type="predicted"/>
<dbReference type="Gene3D" id="3.10.690.10">
    <property type="entry name" value="Bifunctional nuclease domain"/>
    <property type="match status" value="1"/>
</dbReference>
<dbReference type="KEGG" id="lfp:Y981_12785"/>
<dbReference type="HOGENOM" id="CLU_096111_3_0_0"/>
<dbReference type="InterPro" id="IPR036104">
    <property type="entry name" value="BFN_sf"/>
</dbReference>
<dbReference type="RefSeq" id="WP_014962172.1">
    <property type="nucleotide sequence ID" value="NZ_CP007243.1"/>
</dbReference>
<dbReference type="GO" id="GO:0004518">
    <property type="term" value="F:nuclease activity"/>
    <property type="evidence" value="ECO:0007669"/>
    <property type="project" value="InterPro"/>
</dbReference>
<name>A0A059Y1A4_9BACT</name>
<dbReference type="PANTHER" id="PTHR15160">
    <property type="entry name" value="VON HIPPEL-LINDAU PROTEIN"/>
    <property type="match status" value="1"/>
</dbReference>
<evidence type="ECO:0000259" key="1">
    <source>
        <dbReference type="PROSITE" id="PS51658"/>
    </source>
</evidence>
<evidence type="ECO:0000313" key="3">
    <source>
        <dbReference type="Proteomes" id="UP000027059"/>
    </source>
</evidence>
<dbReference type="AlphaFoldDB" id="A0A059Y1A4"/>
<dbReference type="PROSITE" id="PS51658">
    <property type="entry name" value="BFN"/>
    <property type="match status" value="1"/>
</dbReference>